<comment type="caution">
    <text evidence="3">The sequence shown here is derived from an EMBL/GenBank/DDBJ whole genome shotgun (WGS) entry which is preliminary data.</text>
</comment>
<dbReference type="Proteomes" id="UP000031802">
    <property type="component" value="Unassembled WGS sequence"/>
</dbReference>
<protein>
    <submittedName>
        <fullName evidence="3">UspA domain-containing protein</fullName>
    </submittedName>
</protein>
<accession>A0A0B8T5F2</accession>
<dbReference type="PRINTS" id="PR01438">
    <property type="entry name" value="UNVRSLSTRESS"/>
</dbReference>
<dbReference type="InterPro" id="IPR006016">
    <property type="entry name" value="UspA"/>
</dbReference>
<reference evidence="4" key="1">
    <citation type="submission" date="2014-04" db="EMBL/GenBank/DDBJ databases">
        <title>Whole-Genome optical mapping and complete genome sequence of Sphingobacterium deserti sp. nov., a new spaces isolated from desert in the west of China.</title>
        <authorList>
            <person name="Teng C."/>
            <person name="Zhou Z."/>
            <person name="Li X."/>
            <person name="Chen M."/>
            <person name="Lin M."/>
            <person name="Wang L."/>
            <person name="Su S."/>
            <person name="Zhang C."/>
            <person name="Zhang W."/>
        </authorList>
    </citation>
    <scope>NUCLEOTIDE SEQUENCE [LARGE SCALE GENOMIC DNA]</scope>
    <source>
        <strain evidence="4">ACCC05744</strain>
    </source>
</reference>
<evidence type="ECO:0000313" key="4">
    <source>
        <dbReference type="Proteomes" id="UP000031802"/>
    </source>
</evidence>
<evidence type="ECO:0000256" key="1">
    <source>
        <dbReference type="ARBA" id="ARBA00008791"/>
    </source>
</evidence>
<dbReference type="InterPro" id="IPR006015">
    <property type="entry name" value="Universal_stress_UspA"/>
</dbReference>
<dbReference type="PATRIC" id="fig|1229276.3.peg.552"/>
<evidence type="ECO:0000313" key="3">
    <source>
        <dbReference type="EMBL" id="KGE15753.1"/>
    </source>
</evidence>
<feature type="domain" description="UspA" evidence="2">
    <location>
        <begin position="1"/>
        <end position="142"/>
    </location>
</feature>
<dbReference type="EMBL" id="JJMU01000008">
    <property type="protein sequence ID" value="KGE15753.1"/>
    <property type="molecule type" value="Genomic_DNA"/>
</dbReference>
<dbReference type="OrthoDB" id="9788959at2"/>
<dbReference type="PANTHER" id="PTHR46268">
    <property type="entry name" value="STRESS RESPONSE PROTEIN NHAX"/>
    <property type="match status" value="1"/>
</dbReference>
<organism evidence="3 4">
    <name type="scientific">Sphingobacterium deserti</name>
    <dbReference type="NCBI Taxonomy" id="1229276"/>
    <lineage>
        <taxon>Bacteria</taxon>
        <taxon>Pseudomonadati</taxon>
        <taxon>Bacteroidota</taxon>
        <taxon>Sphingobacteriia</taxon>
        <taxon>Sphingobacteriales</taxon>
        <taxon>Sphingobacteriaceae</taxon>
        <taxon>Sphingobacterium</taxon>
    </lineage>
</organism>
<dbReference type="CDD" id="cd00293">
    <property type="entry name" value="USP-like"/>
    <property type="match status" value="1"/>
</dbReference>
<proteinExistence type="inferred from homology"/>
<comment type="similarity">
    <text evidence="1">Belongs to the universal stress protein A family.</text>
</comment>
<dbReference type="PANTHER" id="PTHR46268:SF6">
    <property type="entry name" value="UNIVERSAL STRESS PROTEIN UP12"/>
    <property type="match status" value="1"/>
</dbReference>
<dbReference type="Gene3D" id="3.40.50.12370">
    <property type="match status" value="1"/>
</dbReference>
<gene>
    <name evidence="3" type="ORF">DI53_0531</name>
</gene>
<reference evidence="3 4" key="2">
    <citation type="journal article" date="2015" name="PLoS ONE">
        <title>Whole-Genome Optical Mapping and Finished Genome Sequence of Sphingobacterium deserti sp. nov., a New Species Isolated from the Western Desert of China.</title>
        <authorList>
            <person name="Teng C."/>
            <person name="Zhou Z."/>
            <person name="Molnar I."/>
            <person name="Li X."/>
            <person name="Tang R."/>
            <person name="Chen M."/>
            <person name="Wang L."/>
            <person name="Su S."/>
            <person name="Zhang W."/>
            <person name="Lin M."/>
        </authorList>
    </citation>
    <scope>NUCLEOTIDE SEQUENCE [LARGE SCALE GENOMIC DNA]</scope>
    <source>
        <strain evidence="4">ACCC05744</strain>
    </source>
</reference>
<dbReference type="RefSeq" id="WP_052071983.1">
    <property type="nucleotide sequence ID" value="NZ_JJMU01000008.1"/>
</dbReference>
<dbReference type="STRING" id="1229276.DI53_0531"/>
<dbReference type="Pfam" id="PF00582">
    <property type="entry name" value="Usp"/>
    <property type="match status" value="1"/>
</dbReference>
<evidence type="ECO:0000259" key="2">
    <source>
        <dbReference type="Pfam" id="PF00582"/>
    </source>
</evidence>
<dbReference type="SUPFAM" id="SSF52402">
    <property type="entry name" value="Adenine nucleotide alpha hydrolases-like"/>
    <property type="match status" value="2"/>
</dbReference>
<dbReference type="eggNOG" id="COG0589">
    <property type="taxonomic scope" value="Bacteria"/>
</dbReference>
<sequence length="288" mass="32861">MKKILIPVDFSEYSQCAVDYACQLPLVQSGVQELELVHVFTNQSNLYVNREFRTTLQDPQVEVAKVEMEKLKEVIHLRYPSVNYHELFRSGNLYEEISKVTAEFAYDAVMMGTKGTSGLEALFLGSNTYDVILNTRTPVVGVPKGSTTFKKERIGLLCNFKPSEIEALQQAINLFGKGFELILIHVNKDDRDIRLIDEQFKNWINEIIQMTGVENISYTVKSQALYNRAVENISHAISNALIDEQIDIMLVTKSRKSFFRQIMGENIVRKLAYNMPIPTLFARVHAKA</sequence>
<keyword evidence="4" id="KW-1185">Reference proteome</keyword>
<dbReference type="AlphaFoldDB" id="A0A0B8T5F2"/>
<name>A0A0B8T5F2_9SPHI</name>